<evidence type="ECO:0000256" key="5">
    <source>
        <dbReference type="SAM" id="MobiDB-lite"/>
    </source>
</evidence>
<evidence type="ECO:0000256" key="2">
    <source>
        <dbReference type="ARBA" id="ARBA00022692"/>
    </source>
</evidence>
<dbReference type="Pfam" id="PF04610">
    <property type="entry name" value="TrbL"/>
    <property type="match status" value="1"/>
</dbReference>
<sequence length="133" mass="14699">MIGRVMQMVQLVALTLLTLWVFVQGCRVMTGQMRDSMMQLTVNTLRAVLIVTAAISFGSFDDPITRYVTTDMKNGFHWVITGEEGSPEDDIDASKEKERAVTMIGLAVGRGPHDGPKTLEAIESRWPQGQTQA</sequence>
<keyword evidence="3" id="KW-1133">Transmembrane helix</keyword>
<dbReference type="EMBL" id="CP041242">
    <property type="protein sequence ID" value="QDH71334.1"/>
    <property type="molecule type" value="Genomic_DNA"/>
</dbReference>
<dbReference type="GO" id="GO:0030255">
    <property type="term" value="P:protein secretion by the type IV secretion system"/>
    <property type="evidence" value="ECO:0007669"/>
    <property type="project" value="InterPro"/>
</dbReference>
<dbReference type="GO" id="GO:0016020">
    <property type="term" value="C:membrane"/>
    <property type="evidence" value="ECO:0007669"/>
    <property type="project" value="UniProtKB-SubCell"/>
</dbReference>
<protein>
    <submittedName>
        <fullName evidence="6">Uncharacterized protein</fullName>
    </submittedName>
</protein>
<organism evidence="6 7">
    <name type="scientific">Marilutibacter alkalisoli</name>
    <dbReference type="NCBI Taxonomy" id="2591633"/>
    <lineage>
        <taxon>Bacteria</taxon>
        <taxon>Pseudomonadati</taxon>
        <taxon>Pseudomonadota</taxon>
        <taxon>Gammaproteobacteria</taxon>
        <taxon>Lysobacterales</taxon>
        <taxon>Lysobacteraceae</taxon>
        <taxon>Marilutibacter</taxon>
    </lineage>
</organism>
<dbReference type="PROSITE" id="PS51257">
    <property type="entry name" value="PROKAR_LIPOPROTEIN"/>
    <property type="match status" value="1"/>
</dbReference>
<keyword evidence="4" id="KW-0472">Membrane</keyword>
<comment type="subcellular location">
    <subcellularLocation>
        <location evidence="1">Membrane</location>
        <topology evidence="1">Multi-pass membrane protein</topology>
    </subcellularLocation>
</comment>
<reference evidence="6 7" key="1">
    <citation type="submission" date="2019-06" db="EMBL/GenBank/DDBJ databases">
        <title>Lysobacter alkalisoli sp. nov. isolated from saline-alkali soil.</title>
        <authorList>
            <person name="Sun J.-Q."/>
            <person name="Xu L."/>
        </authorList>
    </citation>
    <scope>NUCLEOTIDE SEQUENCE [LARGE SCALE GENOMIC DNA]</scope>
    <source>
        <strain evidence="6 7">SJ-36</strain>
    </source>
</reference>
<proteinExistence type="predicted"/>
<dbReference type="AlphaFoldDB" id="A0A514BVB5"/>
<accession>A0A514BVB5</accession>
<keyword evidence="7" id="KW-1185">Reference proteome</keyword>
<dbReference type="Proteomes" id="UP000317199">
    <property type="component" value="Chromosome"/>
</dbReference>
<dbReference type="OrthoDB" id="5634624at2"/>
<name>A0A514BVB5_9GAMM</name>
<gene>
    <name evidence="6" type="ORF">FKV23_15475</name>
</gene>
<evidence type="ECO:0000256" key="4">
    <source>
        <dbReference type="ARBA" id="ARBA00023136"/>
    </source>
</evidence>
<evidence type="ECO:0000313" key="7">
    <source>
        <dbReference type="Proteomes" id="UP000317199"/>
    </source>
</evidence>
<feature type="compositionally biased region" description="Basic and acidic residues" evidence="5">
    <location>
        <begin position="111"/>
        <end position="123"/>
    </location>
</feature>
<dbReference type="KEGG" id="lyj:FKV23_15475"/>
<dbReference type="InterPro" id="IPR007688">
    <property type="entry name" value="Conjugal_tfr_TrbL/VirB6"/>
</dbReference>
<evidence type="ECO:0000256" key="3">
    <source>
        <dbReference type="ARBA" id="ARBA00022989"/>
    </source>
</evidence>
<evidence type="ECO:0000313" key="6">
    <source>
        <dbReference type="EMBL" id="QDH71334.1"/>
    </source>
</evidence>
<feature type="region of interest" description="Disordered" evidence="5">
    <location>
        <begin position="107"/>
        <end position="133"/>
    </location>
</feature>
<keyword evidence="2" id="KW-0812">Transmembrane</keyword>
<evidence type="ECO:0000256" key="1">
    <source>
        <dbReference type="ARBA" id="ARBA00004141"/>
    </source>
</evidence>